<evidence type="ECO:0008006" key="4">
    <source>
        <dbReference type="Google" id="ProtNLM"/>
    </source>
</evidence>
<name>A0ABX7P4X1_9BACT</name>
<evidence type="ECO:0000313" key="2">
    <source>
        <dbReference type="EMBL" id="QSQ25539.1"/>
    </source>
</evidence>
<feature type="chain" id="PRO_5047034612" description="Lipoprotein" evidence="1">
    <location>
        <begin position="26"/>
        <end position="119"/>
    </location>
</feature>
<dbReference type="PROSITE" id="PS51257">
    <property type="entry name" value="PROKAR_LIPOPROTEIN"/>
    <property type="match status" value="1"/>
</dbReference>
<gene>
    <name evidence="2" type="ORF">JY651_11645</name>
</gene>
<reference evidence="2 3" key="1">
    <citation type="submission" date="2021-02" db="EMBL/GenBank/DDBJ databases">
        <title>De Novo genome assembly of isolated myxobacteria.</title>
        <authorList>
            <person name="Stevens D.C."/>
        </authorList>
    </citation>
    <scope>NUCLEOTIDE SEQUENCE [LARGE SCALE GENOMIC DNA]</scope>
    <source>
        <strain evidence="3">SCPEA02</strain>
    </source>
</reference>
<organism evidence="2 3">
    <name type="scientific">Pyxidicoccus parkwayensis</name>
    <dbReference type="NCBI Taxonomy" id="2813578"/>
    <lineage>
        <taxon>Bacteria</taxon>
        <taxon>Pseudomonadati</taxon>
        <taxon>Myxococcota</taxon>
        <taxon>Myxococcia</taxon>
        <taxon>Myxococcales</taxon>
        <taxon>Cystobacterineae</taxon>
        <taxon>Myxococcaceae</taxon>
        <taxon>Pyxidicoccus</taxon>
    </lineage>
</organism>
<dbReference type="Proteomes" id="UP000662747">
    <property type="component" value="Chromosome"/>
</dbReference>
<sequence>MQKSLRMLVCLVGGAALFGTGCGGAPEETAEQQPTAEPERQVQQQGIYTVCWSTLGGYVSPSTSSLKGAIYNYGNHFETTSSAFVSEGEYWVRGHQVCLSGEWTCSSTGDLYVRWAGLC</sequence>
<evidence type="ECO:0000313" key="3">
    <source>
        <dbReference type="Proteomes" id="UP000662747"/>
    </source>
</evidence>
<feature type="signal peptide" evidence="1">
    <location>
        <begin position="1"/>
        <end position="25"/>
    </location>
</feature>
<evidence type="ECO:0000256" key="1">
    <source>
        <dbReference type="SAM" id="SignalP"/>
    </source>
</evidence>
<keyword evidence="3" id="KW-1185">Reference proteome</keyword>
<keyword evidence="1" id="KW-0732">Signal</keyword>
<accession>A0ABX7P4X1</accession>
<dbReference type="RefSeq" id="WP_206727094.1">
    <property type="nucleotide sequence ID" value="NZ_CP071090.1"/>
</dbReference>
<proteinExistence type="predicted"/>
<protein>
    <recommendedName>
        <fullName evidence="4">Lipoprotein</fullName>
    </recommendedName>
</protein>
<dbReference type="EMBL" id="CP071090">
    <property type="protein sequence ID" value="QSQ25539.1"/>
    <property type="molecule type" value="Genomic_DNA"/>
</dbReference>